<organism evidence="1 2">
    <name type="scientific">Myotis davidii</name>
    <name type="common">David's myotis</name>
    <dbReference type="NCBI Taxonomy" id="225400"/>
    <lineage>
        <taxon>Eukaryota</taxon>
        <taxon>Metazoa</taxon>
        <taxon>Chordata</taxon>
        <taxon>Craniata</taxon>
        <taxon>Vertebrata</taxon>
        <taxon>Euteleostomi</taxon>
        <taxon>Mammalia</taxon>
        <taxon>Eutheria</taxon>
        <taxon>Laurasiatheria</taxon>
        <taxon>Chiroptera</taxon>
        <taxon>Yangochiroptera</taxon>
        <taxon>Vespertilionidae</taxon>
        <taxon>Myotis</taxon>
    </lineage>
</organism>
<protein>
    <submittedName>
        <fullName evidence="1">Uncharacterized protein</fullName>
    </submittedName>
</protein>
<reference evidence="2" key="1">
    <citation type="journal article" date="2013" name="Science">
        <title>Comparative analysis of bat genomes provides insight into the evolution of flight and immunity.</title>
        <authorList>
            <person name="Zhang G."/>
            <person name="Cowled C."/>
            <person name="Shi Z."/>
            <person name="Huang Z."/>
            <person name="Bishop-Lilly K.A."/>
            <person name="Fang X."/>
            <person name="Wynne J.W."/>
            <person name="Xiong Z."/>
            <person name="Baker M.L."/>
            <person name="Zhao W."/>
            <person name="Tachedjian M."/>
            <person name="Zhu Y."/>
            <person name="Zhou P."/>
            <person name="Jiang X."/>
            <person name="Ng J."/>
            <person name="Yang L."/>
            <person name="Wu L."/>
            <person name="Xiao J."/>
            <person name="Feng Y."/>
            <person name="Chen Y."/>
            <person name="Sun X."/>
            <person name="Zhang Y."/>
            <person name="Marsh G.A."/>
            <person name="Crameri G."/>
            <person name="Broder C.C."/>
            <person name="Frey K.G."/>
            <person name="Wang L.F."/>
            <person name="Wang J."/>
        </authorList>
    </citation>
    <scope>NUCLEOTIDE SEQUENCE [LARGE SCALE GENOMIC DNA]</scope>
</reference>
<dbReference type="EMBL" id="KB105967">
    <property type="protein sequence ID" value="ELK31686.1"/>
    <property type="molecule type" value="Genomic_DNA"/>
</dbReference>
<evidence type="ECO:0000313" key="2">
    <source>
        <dbReference type="Proteomes" id="UP000010556"/>
    </source>
</evidence>
<sequence>MTLSDAQLCPFTSHQLCRCPYLDPVTLCWAMTPTPV</sequence>
<evidence type="ECO:0000313" key="1">
    <source>
        <dbReference type="EMBL" id="ELK31686.1"/>
    </source>
</evidence>
<keyword evidence="2" id="KW-1185">Reference proteome</keyword>
<gene>
    <name evidence="1" type="ORF">MDA_GLEAN10025355</name>
</gene>
<dbReference type="AlphaFoldDB" id="L5LZZ5"/>
<proteinExistence type="predicted"/>
<accession>L5LZZ5</accession>
<dbReference type="Proteomes" id="UP000010556">
    <property type="component" value="Unassembled WGS sequence"/>
</dbReference>
<name>L5LZZ5_MYODS</name>